<dbReference type="InterPro" id="IPR013249">
    <property type="entry name" value="RNA_pol_sigma70_r4_t2"/>
</dbReference>
<comment type="similarity">
    <text evidence="1">Belongs to the sigma-70 factor family. ECF subfamily.</text>
</comment>
<evidence type="ECO:0000259" key="6">
    <source>
        <dbReference type="Pfam" id="PF08281"/>
    </source>
</evidence>
<dbReference type="InterPro" id="IPR013324">
    <property type="entry name" value="RNA_pol_sigma_r3/r4-like"/>
</dbReference>
<evidence type="ECO:0000256" key="4">
    <source>
        <dbReference type="ARBA" id="ARBA00023163"/>
    </source>
</evidence>
<feature type="domain" description="RNA polymerase sigma-70 region 2" evidence="5">
    <location>
        <begin position="27"/>
        <end position="92"/>
    </location>
</feature>
<dbReference type="KEGG" id="nall:PP769_06675"/>
<keyword evidence="3" id="KW-0731">Sigma factor</keyword>
<gene>
    <name evidence="7" type="ORF">PP769_06675</name>
</gene>
<dbReference type="InterPro" id="IPR039425">
    <property type="entry name" value="RNA_pol_sigma-70-like"/>
</dbReference>
<dbReference type="Proteomes" id="UP001302719">
    <property type="component" value="Chromosome"/>
</dbReference>
<dbReference type="EMBL" id="CP116967">
    <property type="protein sequence ID" value="WNM59444.1"/>
    <property type="molecule type" value="Genomic_DNA"/>
</dbReference>
<sequence>MAPYENSTDNDLVDAITQGDIQAFEGLYDRYAGKVLKRCFFICVNQEEARDLMQEIWIKVFLHLHDFKKQAAFSSWLYRLSTNHCLNYIKSKAYSESSGMQHPSETLIHEDPTSKIDVHHLLQKLPLEDRTILAMKFMGEYTYEEISAICEISLSAAKMRVSRLITKLREEVNT</sequence>
<name>A0AA96K086_9BACT</name>
<dbReference type="AlphaFoldDB" id="A0AA96K086"/>
<evidence type="ECO:0000313" key="8">
    <source>
        <dbReference type="Proteomes" id="UP001302719"/>
    </source>
</evidence>
<keyword evidence="2" id="KW-0805">Transcription regulation</keyword>
<accession>A0AA96K086</accession>
<dbReference type="CDD" id="cd06171">
    <property type="entry name" value="Sigma70_r4"/>
    <property type="match status" value="1"/>
</dbReference>
<reference evidence="7 8" key="1">
    <citation type="submission" date="2023-01" db="EMBL/GenBank/DDBJ databases">
        <title>Cultivation and genomic characterization of new, ubiquitous marine nitrite-oxidizing bacteria from the Nitrospirales.</title>
        <authorList>
            <person name="Mueller A.J."/>
            <person name="Daebeler A."/>
            <person name="Herbold C.W."/>
            <person name="Kirkegaard R.H."/>
            <person name="Daims H."/>
        </authorList>
    </citation>
    <scope>NUCLEOTIDE SEQUENCE [LARGE SCALE GENOMIC DNA]</scope>
    <source>
        <strain evidence="7 8">VA</strain>
    </source>
</reference>
<dbReference type="RefSeq" id="WP_312646192.1">
    <property type="nucleotide sequence ID" value="NZ_CP116967.1"/>
</dbReference>
<protein>
    <submittedName>
        <fullName evidence="7">RNA polymerase sigma factor</fullName>
    </submittedName>
</protein>
<dbReference type="Pfam" id="PF08281">
    <property type="entry name" value="Sigma70_r4_2"/>
    <property type="match status" value="1"/>
</dbReference>
<evidence type="ECO:0000256" key="2">
    <source>
        <dbReference type="ARBA" id="ARBA00023015"/>
    </source>
</evidence>
<dbReference type="GO" id="GO:0016987">
    <property type="term" value="F:sigma factor activity"/>
    <property type="evidence" value="ECO:0007669"/>
    <property type="project" value="UniProtKB-KW"/>
</dbReference>
<dbReference type="SUPFAM" id="SSF88946">
    <property type="entry name" value="Sigma2 domain of RNA polymerase sigma factors"/>
    <property type="match status" value="1"/>
</dbReference>
<dbReference type="SUPFAM" id="SSF88659">
    <property type="entry name" value="Sigma3 and sigma4 domains of RNA polymerase sigma factors"/>
    <property type="match status" value="1"/>
</dbReference>
<evidence type="ECO:0000313" key="7">
    <source>
        <dbReference type="EMBL" id="WNM59444.1"/>
    </source>
</evidence>
<dbReference type="Gene3D" id="1.10.1740.10">
    <property type="match status" value="1"/>
</dbReference>
<dbReference type="GO" id="GO:0006352">
    <property type="term" value="P:DNA-templated transcription initiation"/>
    <property type="evidence" value="ECO:0007669"/>
    <property type="project" value="InterPro"/>
</dbReference>
<evidence type="ECO:0000259" key="5">
    <source>
        <dbReference type="Pfam" id="PF04542"/>
    </source>
</evidence>
<dbReference type="InterPro" id="IPR007627">
    <property type="entry name" value="RNA_pol_sigma70_r2"/>
</dbReference>
<evidence type="ECO:0000256" key="1">
    <source>
        <dbReference type="ARBA" id="ARBA00010641"/>
    </source>
</evidence>
<dbReference type="InterPro" id="IPR014284">
    <property type="entry name" value="RNA_pol_sigma-70_dom"/>
</dbReference>
<dbReference type="NCBIfam" id="TIGR02937">
    <property type="entry name" value="sigma70-ECF"/>
    <property type="match status" value="1"/>
</dbReference>
<evidence type="ECO:0000256" key="3">
    <source>
        <dbReference type="ARBA" id="ARBA00023082"/>
    </source>
</evidence>
<dbReference type="Pfam" id="PF04542">
    <property type="entry name" value="Sigma70_r2"/>
    <property type="match status" value="1"/>
</dbReference>
<dbReference type="Gene3D" id="1.10.10.10">
    <property type="entry name" value="Winged helix-like DNA-binding domain superfamily/Winged helix DNA-binding domain"/>
    <property type="match status" value="1"/>
</dbReference>
<dbReference type="PANTHER" id="PTHR43133:SF60">
    <property type="entry name" value="RNA POLYMERASE SIGMA FACTOR SIGV"/>
    <property type="match status" value="1"/>
</dbReference>
<keyword evidence="8" id="KW-1185">Reference proteome</keyword>
<dbReference type="InterPro" id="IPR013325">
    <property type="entry name" value="RNA_pol_sigma_r2"/>
</dbReference>
<dbReference type="PANTHER" id="PTHR43133">
    <property type="entry name" value="RNA POLYMERASE ECF-TYPE SIGMA FACTO"/>
    <property type="match status" value="1"/>
</dbReference>
<organism evidence="7 8">
    <name type="scientific">Candidatus Nitrospira allomarina</name>
    <dbReference type="NCBI Taxonomy" id="3020900"/>
    <lineage>
        <taxon>Bacteria</taxon>
        <taxon>Pseudomonadati</taxon>
        <taxon>Nitrospirota</taxon>
        <taxon>Nitrospiria</taxon>
        <taxon>Nitrospirales</taxon>
        <taxon>Nitrospiraceae</taxon>
        <taxon>Nitrospira</taxon>
    </lineage>
</organism>
<proteinExistence type="inferred from homology"/>
<dbReference type="GO" id="GO:0003677">
    <property type="term" value="F:DNA binding"/>
    <property type="evidence" value="ECO:0007669"/>
    <property type="project" value="InterPro"/>
</dbReference>
<feature type="domain" description="RNA polymerase sigma factor 70 region 4 type 2" evidence="6">
    <location>
        <begin position="117"/>
        <end position="167"/>
    </location>
</feature>
<keyword evidence="4" id="KW-0804">Transcription</keyword>
<dbReference type="InterPro" id="IPR036388">
    <property type="entry name" value="WH-like_DNA-bd_sf"/>
</dbReference>